<proteinExistence type="inferred from homology"/>
<comment type="similarity">
    <text evidence="1">Belongs to the thioesterase family.</text>
</comment>
<dbReference type="SUPFAM" id="SSF53474">
    <property type="entry name" value="alpha/beta-Hydrolases"/>
    <property type="match status" value="1"/>
</dbReference>
<dbReference type="RefSeq" id="WP_078671579.1">
    <property type="nucleotide sequence ID" value="NZ_FUWZ01000004.1"/>
</dbReference>
<dbReference type="PANTHER" id="PTHR11487">
    <property type="entry name" value="THIOESTERASE"/>
    <property type="match status" value="1"/>
</dbReference>
<dbReference type="InterPro" id="IPR029058">
    <property type="entry name" value="AB_hydrolase_fold"/>
</dbReference>
<dbReference type="InterPro" id="IPR001031">
    <property type="entry name" value="Thioesterase"/>
</dbReference>
<sequence length="236" mass="27259">MLQKIKLICIPYAGGNGYSFRDMQPFLGRHLDMVTLELPGRGKRMTEPLLSDIHAMTDDLYRQVLPHIRSPYILYGHSMGAVLGNLLLHRLQQEWKALPLHFFATGCAAPVFNHQRRQLHLLPDEQLMVALKEMGGMPDALLEDLDLMEFFLPVIREDMKALECYQYQSMDRYNTGITVITGTHEEITDAQTAGWARESEREVRILRYPGNHFFIFHQFQNIAMLIRDVALTPHHS</sequence>
<evidence type="ECO:0000256" key="1">
    <source>
        <dbReference type="ARBA" id="ARBA00007169"/>
    </source>
</evidence>
<evidence type="ECO:0000313" key="4">
    <source>
        <dbReference type="Proteomes" id="UP000190367"/>
    </source>
</evidence>
<dbReference type="AlphaFoldDB" id="A0A1T4TAC3"/>
<dbReference type="OrthoDB" id="2213423at2"/>
<dbReference type="PANTHER" id="PTHR11487:SF0">
    <property type="entry name" value="S-ACYL FATTY ACID SYNTHASE THIOESTERASE, MEDIUM CHAIN"/>
    <property type="match status" value="1"/>
</dbReference>
<name>A0A1T4TAC3_9BACT</name>
<feature type="domain" description="Thioesterase" evidence="2">
    <location>
        <begin position="6"/>
        <end position="227"/>
    </location>
</feature>
<dbReference type="Pfam" id="PF00975">
    <property type="entry name" value="Thioesterase"/>
    <property type="match status" value="1"/>
</dbReference>
<evidence type="ECO:0000259" key="2">
    <source>
        <dbReference type="Pfam" id="PF00975"/>
    </source>
</evidence>
<keyword evidence="4" id="KW-1185">Reference proteome</keyword>
<organism evidence="3 4">
    <name type="scientific">Chitinophaga eiseniae</name>
    <dbReference type="NCBI Taxonomy" id="634771"/>
    <lineage>
        <taxon>Bacteria</taxon>
        <taxon>Pseudomonadati</taxon>
        <taxon>Bacteroidota</taxon>
        <taxon>Chitinophagia</taxon>
        <taxon>Chitinophagales</taxon>
        <taxon>Chitinophagaceae</taxon>
        <taxon>Chitinophaga</taxon>
    </lineage>
</organism>
<dbReference type="Gene3D" id="3.40.50.1820">
    <property type="entry name" value="alpha/beta hydrolase"/>
    <property type="match status" value="1"/>
</dbReference>
<dbReference type="EMBL" id="FUWZ01000004">
    <property type="protein sequence ID" value="SKA37128.1"/>
    <property type="molecule type" value="Genomic_DNA"/>
</dbReference>
<evidence type="ECO:0000313" key="3">
    <source>
        <dbReference type="EMBL" id="SKA37128.1"/>
    </source>
</evidence>
<dbReference type="Proteomes" id="UP000190367">
    <property type="component" value="Unassembled WGS sequence"/>
</dbReference>
<reference evidence="4" key="1">
    <citation type="submission" date="2017-02" db="EMBL/GenBank/DDBJ databases">
        <authorList>
            <person name="Varghese N."/>
            <person name="Submissions S."/>
        </authorList>
    </citation>
    <scope>NUCLEOTIDE SEQUENCE [LARGE SCALE GENOMIC DNA]</scope>
    <source>
        <strain evidence="4">DSM 22224</strain>
    </source>
</reference>
<dbReference type="STRING" id="634771.SAMN04488128_104223"/>
<accession>A0A1T4TAC3</accession>
<dbReference type="InterPro" id="IPR012223">
    <property type="entry name" value="TEII"/>
</dbReference>
<protein>
    <submittedName>
        <fullName evidence="3">Surfactin synthase thioesterase subunit</fullName>
    </submittedName>
</protein>
<gene>
    <name evidence="3" type="ORF">SAMN04488128_104223</name>
</gene>
<dbReference type="GO" id="GO:0008610">
    <property type="term" value="P:lipid biosynthetic process"/>
    <property type="evidence" value="ECO:0007669"/>
    <property type="project" value="TreeGrafter"/>
</dbReference>